<keyword evidence="2" id="KW-1185">Reference proteome</keyword>
<organism evidence="1 2">
    <name type="scientific">Pedococcus badiiscoriae</name>
    <dbReference type="NCBI Taxonomy" id="642776"/>
    <lineage>
        <taxon>Bacteria</taxon>
        <taxon>Bacillati</taxon>
        <taxon>Actinomycetota</taxon>
        <taxon>Actinomycetes</taxon>
        <taxon>Micrococcales</taxon>
        <taxon>Intrasporangiaceae</taxon>
        <taxon>Pedococcus</taxon>
    </lineage>
</organism>
<reference evidence="1 2" key="1">
    <citation type="submission" date="2020-07" db="EMBL/GenBank/DDBJ databases">
        <title>Sequencing the genomes of 1000 actinobacteria strains.</title>
        <authorList>
            <person name="Klenk H.-P."/>
        </authorList>
    </citation>
    <scope>NUCLEOTIDE SEQUENCE [LARGE SCALE GENOMIC DNA]</scope>
    <source>
        <strain evidence="1 2">DSM 23987</strain>
    </source>
</reference>
<proteinExistence type="predicted"/>
<evidence type="ECO:0008006" key="3">
    <source>
        <dbReference type="Google" id="ProtNLM"/>
    </source>
</evidence>
<dbReference type="Pfam" id="PF11042">
    <property type="entry name" value="DUF2750"/>
    <property type="match status" value="1"/>
</dbReference>
<evidence type="ECO:0000313" key="2">
    <source>
        <dbReference type="Proteomes" id="UP000573599"/>
    </source>
</evidence>
<dbReference type="Proteomes" id="UP000573599">
    <property type="component" value="Unassembled WGS sequence"/>
</dbReference>
<comment type="caution">
    <text evidence="1">The sequence shown here is derived from an EMBL/GenBank/DDBJ whole genome shotgun (WGS) entry which is preliminary data.</text>
</comment>
<evidence type="ECO:0000313" key="1">
    <source>
        <dbReference type="EMBL" id="NYG05565.1"/>
    </source>
</evidence>
<dbReference type="InterPro" id="IPR021284">
    <property type="entry name" value="DUF2750"/>
</dbReference>
<dbReference type="AlphaFoldDB" id="A0A852WH18"/>
<dbReference type="EMBL" id="JACCAB010000001">
    <property type="protein sequence ID" value="NYG05565.1"/>
    <property type="molecule type" value="Genomic_DNA"/>
</dbReference>
<sequence length="120" mass="12909">MTVSAAQMASFYEEVTKHGSVWAIRDAYGFPAPLNGDGARAMPFWSLRSRAERVVGSVPAYEGFEVVELRLEEFVSRWLPGLDRDATRVGLNWSGAGATGYDVASSDVASRLRGDPGGPA</sequence>
<name>A0A852WH18_9MICO</name>
<protein>
    <recommendedName>
        <fullName evidence="3">DUF2750 domain-containing protein</fullName>
    </recommendedName>
</protein>
<gene>
    <name evidence="1" type="ORF">BJ986_000052</name>
</gene>
<accession>A0A852WH18</accession>